<dbReference type="OrthoDB" id="341850at2"/>
<feature type="transmembrane region" description="Helical" evidence="1">
    <location>
        <begin position="16"/>
        <end position="35"/>
    </location>
</feature>
<keyword evidence="1" id="KW-1133">Transmembrane helix</keyword>
<dbReference type="AlphaFoldDB" id="A0A4R9K197"/>
<evidence type="ECO:0000313" key="3">
    <source>
        <dbReference type="Proteomes" id="UP000297762"/>
    </source>
</evidence>
<feature type="transmembrane region" description="Helical" evidence="1">
    <location>
        <begin position="153"/>
        <end position="176"/>
    </location>
</feature>
<reference evidence="2" key="1">
    <citation type="journal article" date="2019" name="PLoS Negl. Trop. Dis.">
        <title>Revisiting the worldwide diversity of Leptospira species in the environment.</title>
        <authorList>
            <person name="Vincent A.T."/>
            <person name="Schiettekatte O."/>
            <person name="Bourhy P."/>
            <person name="Veyrier F.J."/>
            <person name="Picardeau M."/>
        </authorList>
    </citation>
    <scope>NUCLEOTIDE SEQUENCE [LARGE SCALE GENOMIC DNA]</scope>
    <source>
        <strain evidence="2">201702455</strain>
    </source>
</reference>
<keyword evidence="1" id="KW-0472">Membrane</keyword>
<protein>
    <submittedName>
        <fullName evidence="2">Uncharacterized protein</fullName>
    </submittedName>
</protein>
<dbReference type="EMBL" id="RQGF01000035">
    <property type="protein sequence ID" value="TGL58886.1"/>
    <property type="molecule type" value="Genomic_DNA"/>
</dbReference>
<dbReference type="Proteomes" id="UP000297762">
    <property type="component" value="Unassembled WGS sequence"/>
</dbReference>
<name>A0A4R9K197_9LEPT</name>
<organism evidence="2 3">
    <name type="scientific">Leptospira sarikeiensis</name>
    <dbReference type="NCBI Taxonomy" id="2484943"/>
    <lineage>
        <taxon>Bacteria</taxon>
        <taxon>Pseudomonadati</taxon>
        <taxon>Spirochaetota</taxon>
        <taxon>Spirochaetia</taxon>
        <taxon>Leptospirales</taxon>
        <taxon>Leptospiraceae</taxon>
        <taxon>Leptospira</taxon>
    </lineage>
</organism>
<proteinExistence type="predicted"/>
<comment type="caution">
    <text evidence="2">The sequence shown here is derived from an EMBL/GenBank/DDBJ whole genome shotgun (WGS) entry which is preliminary data.</text>
</comment>
<evidence type="ECO:0000256" key="1">
    <source>
        <dbReference type="SAM" id="Phobius"/>
    </source>
</evidence>
<dbReference type="RefSeq" id="WP_135651132.1">
    <property type="nucleotide sequence ID" value="NZ_RQGF01000035.1"/>
</dbReference>
<gene>
    <name evidence="2" type="ORF">EHQ64_17745</name>
</gene>
<accession>A0A4R9K197</accession>
<sequence>MRAAIIRLRRSNRIRFLFYTICIYSYLFITPVFGWEEKWEPKEVGIGEKAEYILEFQDGEISSPEIPLKGMYPDPDAPDLPLFEIISAETSGNKIKLSVTYYNSGKFSLPVSWKDKDDKSVYSEAVLSVRTSLEEKDKTPEEILPPLEFSGQYGWKLTAILAALAALAFGIFYAWYLDHTRSKIPIDALVEADPWVQKILIYESKLDELINSPPVFARSFYRILSGYIRENMSKKMNAPFAHLTEAELFQRIYDSFGLEEEEVRNWENTFRKAQYSGEEVEISSGEALRAWDFWKEALSK</sequence>
<keyword evidence="1" id="KW-0812">Transmembrane</keyword>
<evidence type="ECO:0000313" key="2">
    <source>
        <dbReference type="EMBL" id="TGL58886.1"/>
    </source>
</evidence>
<keyword evidence="3" id="KW-1185">Reference proteome</keyword>
<dbReference type="NCBIfam" id="NF047493">
    <property type="entry name" value="LB_053_fam"/>
    <property type="match status" value="1"/>
</dbReference>